<dbReference type="HOGENOM" id="CLU_142112_0_0_5"/>
<dbReference type="GeneID" id="7330577"/>
<dbReference type="EMBL" id="CP001340">
    <property type="protein sequence ID" value="ACL93917.1"/>
    <property type="molecule type" value="Genomic_DNA"/>
</dbReference>
<dbReference type="OrthoDB" id="7205228at2"/>
<dbReference type="AlphaFoldDB" id="A0A0H3C6W4"/>
<dbReference type="SMR" id="A0A0H3C6W4"/>
<dbReference type="KEGG" id="ccs:CCNA_00450"/>
<proteinExistence type="predicted"/>
<dbReference type="RefSeq" id="YP_002515825.1">
    <property type="nucleotide sequence ID" value="NC_011916.1"/>
</dbReference>
<name>A0A0H3C6W4_CAUVN</name>
<evidence type="ECO:0000313" key="1">
    <source>
        <dbReference type="EMBL" id="ACL93917.1"/>
    </source>
</evidence>
<gene>
    <name evidence="1" type="primary">cheE</name>
    <name evidence="1" type="ordered locus">CCNA_00450</name>
</gene>
<evidence type="ECO:0000313" key="2">
    <source>
        <dbReference type="Proteomes" id="UP000001364"/>
    </source>
</evidence>
<reference evidence="1 2" key="1">
    <citation type="journal article" date="2010" name="J. Bacteriol.">
        <title>The genetic basis of laboratory adaptation in Caulobacter crescentus.</title>
        <authorList>
            <person name="Marks M.E."/>
            <person name="Castro-Rojas C.M."/>
            <person name="Teiling C."/>
            <person name="Du L."/>
            <person name="Kapatral V."/>
            <person name="Walunas T.L."/>
            <person name="Crosson S."/>
        </authorList>
    </citation>
    <scope>NUCLEOTIDE SEQUENCE [LARGE SCALE GENOMIC DNA]</scope>
    <source>
        <strain evidence="2">NA1000 / CB15N</strain>
    </source>
</reference>
<dbReference type="Proteomes" id="UP000001364">
    <property type="component" value="Chromosome"/>
</dbReference>
<keyword evidence="2" id="KW-1185">Reference proteome</keyword>
<protein>
    <submittedName>
        <fullName evidence="1">CheE protein</fullName>
    </submittedName>
</protein>
<sequence>MTVRKFKPPNRLSKMIKERGGLLAQDAIAAAEAGVESLREASLTALDETLAEIETRFGKGAENRESESFEALYVLASRIIDVSAFVAGTGLDRAAMSLCGLADNCAEVGAWRWDAVDVHLNALKLLRSVGGSLPTAQRDSMLQGLYKVSHFRPEEA</sequence>
<dbReference type="PATRIC" id="fig|565050.3.peg.447"/>
<organism evidence="1 2">
    <name type="scientific">Caulobacter vibrioides (strain NA1000 / CB15N)</name>
    <name type="common">Caulobacter crescentus</name>
    <dbReference type="NCBI Taxonomy" id="565050"/>
    <lineage>
        <taxon>Bacteria</taxon>
        <taxon>Pseudomonadati</taxon>
        <taxon>Pseudomonadota</taxon>
        <taxon>Alphaproteobacteria</taxon>
        <taxon>Caulobacterales</taxon>
        <taxon>Caulobacteraceae</taxon>
        <taxon>Caulobacter</taxon>
    </lineage>
</organism>
<accession>A0A0H3C6W4</accession>
<dbReference type="RefSeq" id="WP_010918329.1">
    <property type="nucleotide sequence ID" value="NC_011916.1"/>
</dbReference>